<dbReference type="PANTHER" id="PTHR34219:SF1">
    <property type="entry name" value="PEPSY DOMAIN-CONTAINING PROTEIN"/>
    <property type="match status" value="1"/>
</dbReference>
<evidence type="ECO:0000259" key="2">
    <source>
        <dbReference type="Pfam" id="PF03413"/>
    </source>
</evidence>
<dbReference type="InterPro" id="IPR025711">
    <property type="entry name" value="PepSY"/>
</dbReference>
<keyword evidence="1" id="KW-1133">Transmembrane helix</keyword>
<sequence>MSIGVELGNGEPQQTKVRNLYAAVWRWHFYAGMIFAPFLVILAVTGGIYVFKPQIESLMYKDYYYVQQGQQQLTVQEQIQKMNAAYPEAKLNKVKPSFAPNRSSEFEVMSEGKSLLVYINPYDGQVLGDINPDTKLMQLIREFHGKLMIGKTGDRIIELSACWAMILLITGLYLWWPRGKQSIYGIILPRMNKGKRTFWRDLHAVTAFWLSLFIAALIVTGLPWSGFMGTYMNKAATYPEGMFSFDQRKPESTVPTKDVVKNVPWAAEQLPIPNSTPGANGSISIEQVINIGKSKGLAPGYQIALPAGEKGVYTLYSTTADPKQQTTLHIDQYSGNVLADQRFQDFSFMAKAITIGIALHQGEYFGVTNQIICLLVCLGIILVAASGVVMWWLRKPEGRVGAPALPRDFKMVKWVALMTIGLGIVFPLVGISLLIVLILDGLVLRRVPALKKILG</sequence>
<protein>
    <submittedName>
        <fullName evidence="3">Iron-regulated protein</fullName>
    </submittedName>
</protein>
<feature type="transmembrane region" description="Helical" evidence="1">
    <location>
        <begin position="156"/>
        <end position="176"/>
    </location>
</feature>
<evidence type="ECO:0000256" key="1">
    <source>
        <dbReference type="SAM" id="Phobius"/>
    </source>
</evidence>
<proteinExistence type="predicted"/>
<dbReference type="EMBL" id="MBTG01000012">
    <property type="protein sequence ID" value="OPH57844.1"/>
    <property type="molecule type" value="Genomic_DNA"/>
</dbReference>
<dbReference type="Proteomes" id="UP000190626">
    <property type="component" value="Unassembled WGS sequence"/>
</dbReference>
<evidence type="ECO:0000313" key="3">
    <source>
        <dbReference type="EMBL" id="OPH57844.1"/>
    </source>
</evidence>
<comment type="caution">
    <text evidence="3">The sequence shown here is derived from an EMBL/GenBank/DDBJ whole genome shotgun (WGS) entry which is preliminary data.</text>
</comment>
<dbReference type="PANTHER" id="PTHR34219">
    <property type="entry name" value="IRON-REGULATED INNER MEMBRANE PROTEIN-RELATED"/>
    <property type="match status" value="1"/>
</dbReference>
<feature type="transmembrane region" description="Helical" evidence="1">
    <location>
        <begin position="202"/>
        <end position="224"/>
    </location>
</feature>
<gene>
    <name evidence="3" type="ORF">BC351_04960</name>
</gene>
<reference evidence="4" key="1">
    <citation type="submission" date="2016-07" db="EMBL/GenBank/DDBJ databases">
        <authorList>
            <person name="Florea S."/>
            <person name="Webb J.S."/>
            <person name="Jaromczyk J."/>
            <person name="Schardl C.L."/>
        </authorList>
    </citation>
    <scope>NUCLEOTIDE SEQUENCE [LARGE SCALE GENOMIC DNA]</scope>
    <source>
        <strain evidence="4">CY1</strain>
    </source>
</reference>
<evidence type="ECO:0000313" key="4">
    <source>
        <dbReference type="Proteomes" id="UP000190626"/>
    </source>
</evidence>
<feature type="transmembrane region" description="Helical" evidence="1">
    <location>
        <begin position="414"/>
        <end position="444"/>
    </location>
</feature>
<dbReference type="Pfam" id="PF03413">
    <property type="entry name" value="PepSY"/>
    <property type="match status" value="1"/>
</dbReference>
<dbReference type="RefSeq" id="WP_079413488.1">
    <property type="nucleotide sequence ID" value="NZ_MBTG01000012.1"/>
</dbReference>
<keyword evidence="4" id="KW-1185">Reference proteome</keyword>
<feature type="transmembrane region" description="Helical" evidence="1">
    <location>
        <begin position="371"/>
        <end position="394"/>
    </location>
</feature>
<feature type="domain" description="PepSY" evidence="2">
    <location>
        <begin position="73"/>
        <end position="129"/>
    </location>
</feature>
<organism evidence="3 4">
    <name type="scientific">Paenibacillus ferrarius</name>
    <dbReference type="NCBI Taxonomy" id="1469647"/>
    <lineage>
        <taxon>Bacteria</taxon>
        <taxon>Bacillati</taxon>
        <taxon>Bacillota</taxon>
        <taxon>Bacilli</taxon>
        <taxon>Bacillales</taxon>
        <taxon>Paenibacillaceae</taxon>
        <taxon>Paenibacillus</taxon>
    </lineage>
</organism>
<keyword evidence="1" id="KW-0472">Membrane</keyword>
<dbReference type="Pfam" id="PF03929">
    <property type="entry name" value="PepSY_TM"/>
    <property type="match status" value="1"/>
</dbReference>
<accession>A0A1V4HMA8</accession>
<name>A0A1V4HMA8_9BACL</name>
<dbReference type="InterPro" id="IPR005625">
    <property type="entry name" value="PepSY-ass_TM"/>
</dbReference>
<dbReference type="AlphaFoldDB" id="A0A1V4HMA8"/>
<dbReference type="OrthoDB" id="111691at2"/>
<keyword evidence="1" id="KW-0812">Transmembrane</keyword>
<feature type="transmembrane region" description="Helical" evidence="1">
    <location>
        <begin position="27"/>
        <end position="51"/>
    </location>
</feature>
<dbReference type="STRING" id="1469647.BC351_04960"/>